<organism evidence="1 2">
    <name type="scientific">Acinetobacter variabilis</name>
    <dbReference type="NCBI Taxonomy" id="70346"/>
    <lineage>
        <taxon>Bacteria</taxon>
        <taxon>Pseudomonadati</taxon>
        <taxon>Pseudomonadota</taxon>
        <taxon>Gammaproteobacteria</taxon>
        <taxon>Moraxellales</taxon>
        <taxon>Moraxellaceae</taxon>
        <taxon>Acinetobacter</taxon>
    </lineage>
</organism>
<reference evidence="1 2" key="1">
    <citation type="submission" date="2013-02" db="EMBL/GenBank/DDBJ databases">
        <title>The Genome Sequence of Acinetobacter sp. NIPH 899.</title>
        <authorList>
            <consortium name="The Broad Institute Genome Sequencing Platform"/>
            <consortium name="The Broad Institute Genome Sequencing Center for Infectious Disease"/>
            <person name="Cerqueira G."/>
            <person name="Feldgarden M."/>
            <person name="Courvalin P."/>
            <person name="Perichon B."/>
            <person name="Grillot-Courvalin C."/>
            <person name="Clermont D."/>
            <person name="Rocha E."/>
            <person name="Yoon E.-J."/>
            <person name="Nemec A."/>
            <person name="Walker B."/>
            <person name="Young S.K."/>
            <person name="Zeng Q."/>
            <person name="Gargeya S."/>
            <person name="Fitzgerald M."/>
            <person name="Haas B."/>
            <person name="Abouelleil A."/>
            <person name="Alvarado L."/>
            <person name="Arachchi H.M."/>
            <person name="Berlin A.M."/>
            <person name="Chapman S.B."/>
            <person name="Dewar J."/>
            <person name="Goldberg J."/>
            <person name="Griggs A."/>
            <person name="Gujja S."/>
            <person name="Hansen M."/>
            <person name="Howarth C."/>
            <person name="Imamovic A."/>
            <person name="Larimer J."/>
            <person name="McCowan C."/>
            <person name="Murphy C."/>
            <person name="Neiman D."/>
            <person name="Pearson M."/>
            <person name="Priest M."/>
            <person name="Roberts A."/>
            <person name="Saif S."/>
            <person name="Shea T."/>
            <person name="Sisk P."/>
            <person name="Sykes S."/>
            <person name="Wortman J."/>
            <person name="Nusbaum C."/>
            <person name="Birren B."/>
        </authorList>
    </citation>
    <scope>NUCLEOTIDE SEQUENCE [LARGE SCALE GENOMIC DNA]</scope>
    <source>
        <strain evidence="1 2">NIPH 899</strain>
    </source>
</reference>
<proteinExistence type="predicted"/>
<evidence type="ECO:0000313" key="2">
    <source>
        <dbReference type="Proteomes" id="UP000013070"/>
    </source>
</evidence>
<evidence type="ECO:0000313" key="1">
    <source>
        <dbReference type="EMBL" id="ENU98945.1"/>
    </source>
</evidence>
<dbReference type="Proteomes" id="UP000013070">
    <property type="component" value="Unassembled WGS sequence"/>
</dbReference>
<comment type="caution">
    <text evidence="1">The sequence shown here is derived from an EMBL/GenBank/DDBJ whole genome shotgun (WGS) entry which is preliminary data.</text>
</comment>
<dbReference type="HOGENOM" id="CLU_1259204_0_0_6"/>
<gene>
    <name evidence="1" type="ORF">F969_02113</name>
</gene>
<accession>N8VH81</accession>
<dbReference type="RefSeq" id="WP_004783619.1">
    <property type="nucleotide sequence ID" value="NZ_JAKENC010000013.1"/>
</dbReference>
<keyword evidence="2" id="KW-1185">Reference proteome</keyword>
<dbReference type="PATRIC" id="fig|1217710.3.peg.2010"/>
<sequence length="223" mass="25218">MSATEIFELRRNNLAKVIDQLIDSQQFKNGKEICEHFGLSAAYITQLLNSKRQIGEKAARELEQQLGLECLILDRAEAPVIEVASSPVKITLFQMQVVEQQAFKMKTIDSAENLVSWLKLELQHYAIQVTGQYYFPSLKAGWWLVCDAQAVLQSSGLACLYLINGLQLIVELMSENQDSYQIQSLDESRKVSFQKSDVAKIHPVIAIVPQHSIFLDQKKFSPS</sequence>
<name>N8VH81_9GAMM</name>
<dbReference type="AlphaFoldDB" id="N8VH81"/>
<dbReference type="EMBL" id="APPE01000058">
    <property type="protein sequence ID" value="ENU98945.1"/>
    <property type="molecule type" value="Genomic_DNA"/>
</dbReference>
<protein>
    <submittedName>
        <fullName evidence="1">Uncharacterized protein</fullName>
    </submittedName>
</protein>